<dbReference type="STRING" id="555088.DealDRAFT_2309"/>
<dbReference type="AlphaFoldDB" id="C0GIK0"/>
<evidence type="ECO:0000256" key="1">
    <source>
        <dbReference type="ARBA" id="ARBA00023002"/>
    </source>
</evidence>
<proteinExistence type="predicted"/>
<dbReference type="eggNOG" id="COG2048">
    <property type="taxonomic scope" value="Bacteria"/>
</dbReference>
<keyword evidence="1 3" id="KW-0560">Oxidoreductase</keyword>
<dbReference type="EC" id="1.8.98.1" evidence="3"/>
<keyword evidence="4" id="KW-1185">Reference proteome</keyword>
<feature type="domain" description="Cysteine-rich" evidence="2">
    <location>
        <begin position="147"/>
        <end position="234"/>
    </location>
</feature>
<evidence type="ECO:0000313" key="3">
    <source>
        <dbReference type="EMBL" id="EEG76861.1"/>
    </source>
</evidence>
<organism evidence="3 4">
    <name type="scientific">Dethiobacter alkaliphilus AHT 1</name>
    <dbReference type="NCBI Taxonomy" id="555088"/>
    <lineage>
        <taxon>Bacteria</taxon>
        <taxon>Bacillati</taxon>
        <taxon>Bacillota</taxon>
        <taxon>Dethiobacteria</taxon>
        <taxon>Dethiobacterales</taxon>
        <taxon>Dethiobacteraceae</taxon>
        <taxon>Dethiobacter</taxon>
    </lineage>
</organism>
<dbReference type="Gene3D" id="1.20.1050.140">
    <property type="match status" value="1"/>
</dbReference>
<sequence>MRYSYYPGCTLKTKAKVYEDTTLATAKALGLEVTEIEEWQCCGALYPLNTDEIFPFLAPVRSLAQTKEAAHEKMMTLCAGCYNVFKRTNKAIREDGELRRKVNAYLEEEYMGDVDVVHYLEVLKNDLGFAALAEKVKKKLEGRKIAPYYGCLLLKPRDEMNFDDVENPTIIEDFLAAIGAEAVDYPYKTECCGSYLSMANEDVASTAVGRILKSAYNNKAEAFVVACPLCKYNLEEYQNTLQEATKDPNAKLPVYYFTELLAEALEV</sequence>
<comment type="caution">
    <text evidence="3">The sequence shown here is derived from an EMBL/GenBank/DDBJ whole genome shotgun (WGS) entry which is preliminary data.</text>
</comment>
<feature type="domain" description="Cysteine-rich" evidence="2">
    <location>
        <begin position="4"/>
        <end position="86"/>
    </location>
</feature>
<dbReference type="Pfam" id="PF02754">
    <property type="entry name" value="CCG"/>
    <property type="match status" value="2"/>
</dbReference>
<dbReference type="RefSeq" id="WP_008517570.1">
    <property type="nucleotide sequence ID" value="NZ_ACJM01000012.1"/>
</dbReference>
<dbReference type="InterPro" id="IPR051278">
    <property type="entry name" value="HdrB/HdrD_reductase"/>
</dbReference>
<dbReference type="Proteomes" id="UP000006443">
    <property type="component" value="Unassembled WGS sequence"/>
</dbReference>
<accession>C0GIK0</accession>
<gene>
    <name evidence="3" type="ORF">DealDRAFT_2309</name>
</gene>
<evidence type="ECO:0000259" key="2">
    <source>
        <dbReference type="Pfam" id="PF02754"/>
    </source>
</evidence>
<dbReference type="GO" id="GO:0051912">
    <property type="term" value="F:CoB--CoM heterodisulfide reductase activity"/>
    <property type="evidence" value="ECO:0007669"/>
    <property type="project" value="UniProtKB-EC"/>
</dbReference>
<evidence type="ECO:0000313" key="4">
    <source>
        <dbReference type="Proteomes" id="UP000006443"/>
    </source>
</evidence>
<protein>
    <submittedName>
        <fullName evidence="3">CoB--CoM heterodisulfide reductase</fullName>
        <ecNumber evidence="3">1.8.98.1</ecNumber>
    </submittedName>
</protein>
<reference evidence="3 4" key="1">
    <citation type="submission" date="2009-02" db="EMBL/GenBank/DDBJ databases">
        <title>Sequencing of the draft genome and assembly of Dethiobacter alkaliphilus AHT 1.</title>
        <authorList>
            <consortium name="US DOE Joint Genome Institute (JGI-PGF)"/>
            <person name="Lucas S."/>
            <person name="Copeland A."/>
            <person name="Lapidus A."/>
            <person name="Glavina del Rio T."/>
            <person name="Dalin E."/>
            <person name="Tice H."/>
            <person name="Bruce D."/>
            <person name="Goodwin L."/>
            <person name="Pitluck S."/>
            <person name="Larimer F."/>
            <person name="Land M.L."/>
            <person name="Hauser L."/>
            <person name="Muyzer G."/>
        </authorList>
    </citation>
    <scope>NUCLEOTIDE SEQUENCE [LARGE SCALE GENOMIC DNA]</scope>
    <source>
        <strain evidence="3 4">AHT 1</strain>
    </source>
</reference>
<dbReference type="EMBL" id="ACJM01000012">
    <property type="protein sequence ID" value="EEG76861.1"/>
    <property type="molecule type" value="Genomic_DNA"/>
</dbReference>
<dbReference type="PANTHER" id="PTHR42947">
    <property type="entry name" value="COB--COM HETERODISULFIDE REDUCTASE SUBUNIT B 1"/>
    <property type="match status" value="1"/>
</dbReference>
<dbReference type="OrthoDB" id="9777685at2"/>
<dbReference type="InterPro" id="IPR004017">
    <property type="entry name" value="Cys_rich_dom"/>
</dbReference>
<dbReference type="PANTHER" id="PTHR42947:SF1">
    <property type="entry name" value="COB--COM HETERODISULFIDE REDUCTASE SUBUNIT B 1"/>
    <property type="match status" value="1"/>
</dbReference>
<name>C0GIK0_DETAL</name>